<dbReference type="PANTHER" id="PTHR12829">
    <property type="entry name" value="N6-ADENOSINE-METHYLTRANSFERASE"/>
    <property type="match status" value="1"/>
</dbReference>
<dbReference type="InterPro" id="IPR029063">
    <property type="entry name" value="SAM-dependent_MTases_sf"/>
</dbReference>
<feature type="non-terminal residue" evidence="2">
    <location>
        <position position="1"/>
    </location>
</feature>
<dbReference type="Gene3D" id="3.40.50.150">
    <property type="entry name" value="Vaccinia Virus protein VP39"/>
    <property type="match status" value="1"/>
</dbReference>
<dbReference type="InterPro" id="IPR002052">
    <property type="entry name" value="DNA_methylase_N6_adenine_CS"/>
</dbReference>
<dbReference type="EMBL" id="KB202094">
    <property type="protein sequence ID" value="ESO92400.1"/>
    <property type="molecule type" value="Genomic_DNA"/>
</dbReference>
<dbReference type="CTD" id="20231931"/>
<dbReference type="KEGG" id="lgi:LOTGIDRAFT_121106"/>
<evidence type="ECO:0000256" key="1">
    <source>
        <dbReference type="PROSITE-ProRule" id="PRU00489"/>
    </source>
</evidence>
<dbReference type="RefSeq" id="XP_009056957.1">
    <property type="nucleotide sequence ID" value="XM_009058709.1"/>
</dbReference>
<evidence type="ECO:0000313" key="2">
    <source>
        <dbReference type="EMBL" id="ESO92400.1"/>
    </source>
</evidence>
<name>V4ABF6_LOTGI</name>
<dbReference type="GO" id="GO:0008168">
    <property type="term" value="F:methyltransferase activity"/>
    <property type="evidence" value="ECO:0007669"/>
    <property type="project" value="InterPro"/>
</dbReference>
<reference evidence="2 3" key="1">
    <citation type="journal article" date="2013" name="Nature">
        <title>Insights into bilaterian evolution from three spiralian genomes.</title>
        <authorList>
            <person name="Simakov O."/>
            <person name="Marletaz F."/>
            <person name="Cho S.J."/>
            <person name="Edsinger-Gonzales E."/>
            <person name="Havlak P."/>
            <person name="Hellsten U."/>
            <person name="Kuo D.H."/>
            <person name="Larsson T."/>
            <person name="Lv J."/>
            <person name="Arendt D."/>
            <person name="Savage R."/>
            <person name="Osoegawa K."/>
            <person name="de Jong P."/>
            <person name="Grimwood J."/>
            <person name="Chapman J.A."/>
            <person name="Shapiro H."/>
            <person name="Aerts A."/>
            <person name="Otillar R.P."/>
            <person name="Terry A.Y."/>
            <person name="Boore J.L."/>
            <person name="Grigoriev I.V."/>
            <person name="Lindberg D.R."/>
            <person name="Seaver E.C."/>
            <person name="Weisblat D.A."/>
            <person name="Putnam N.H."/>
            <person name="Rokhsar D.S."/>
        </authorList>
    </citation>
    <scope>NUCLEOTIDE SEQUENCE [LARGE SCALE GENOMIC DNA]</scope>
</reference>
<organism evidence="2 3">
    <name type="scientific">Lottia gigantea</name>
    <name type="common">Giant owl limpet</name>
    <dbReference type="NCBI Taxonomy" id="225164"/>
    <lineage>
        <taxon>Eukaryota</taxon>
        <taxon>Metazoa</taxon>
        <taxon>Spiralia</taxon>
        <taxon>Lophotrochozoa</taxon>
        <taxon>Mollusca</taxon>
        <taxon>Gastropoda</taxon>
        <taxon>Patellogastropoda</taxon>
        <taxon>Lottioidea</taxon>
        <taxon>Lottiidae</taxon>
        <taxon>Lottia</taxon>
    </lineage>
</organism>
<dbReference type="PROSITE" id="PS00092">
    <property type="entry name" value="N6_MTASE"/>
    <property type="match status" value="1"/>
</dbReference>
<comment type="similarity">
    <text evidence="1">Belongs to the MT-A70-like family.</text>
</comment>
<dbReference type="GO" id="GO:0005634">
    <property type="term" value="C:nucleus"/>
    <property type="evidence" value="ECO:0007669"/>
    <property type="project" value="TreeGrafter"/>
</dbReference>
<evidence type="ECO:0008006" key="4">
    <source>
        <dbReference type="Google" id="ProtNLM"/>
    </source>
</evidence>
<accession>V4ABF6</accession>
<dbReference type="GeneID" id="20231931"/>
<keyword evidence="3" id="KW-1185">Reference proteome</keyword>
<dbReference type="OMA" id="NCIVMDP"/>
<protein>
    <recommendedName>
        <fullName evidence="4">Methyltransferase-like protein 4</fullName>
    </recommendedName>
</protein>
<dbReference type="AlphaFoldDB" id="V4ABF6"/>
<dbReference type="GO" id="GO:0003676">
    <property type="term" value="F:nucleic acid binding"/>
    <property type="evidence" value="ECO:0007669"/>
    <property type="project" value="InterPro"/>
</dbReference>
<dbReference type="STRING" id="225164.V4ABF6"/>
<evidence type="ECO:0000313" key="3">
    <source>
        <dbReference type="Proteomes" id="UP000030746"/>
    </source>
</evidence>
<dbReference type="Pfam" id="PF05063">
    <property type="entry name" value="MT-A70"/>
    <property type="match status" value="1"/>
</dbReference>
<dbReference type="SUPFAM" id="SSF53335">
    <property type="entry name" value="S-adenosyl-L-methionine-dependent methyltransferases"/>
    <property type="match status" value="1"/>
</dbReference>
<dbReference type="PANTHER" id="PTHR12829:SF4">
    <property type="entry name" value="N(6)-ADENINE-SPECIFIC METHYLTRANSFERASE METTL4"/>
    <property type="match status" value="1"/>
</dbReference>
<proteinExistence type="inferred from homology"/>
<gene>
    <name evidence="2" type="ORF">LOTGIDRAFT_121106</name>
</gene>
<dbReference type="PROSITE" id="PS51143">
    <property type="entry name" value="MT_A70"/>
    <property type="match status" value="1"/>
</dbReference>
<dbReference type="OrthoDB" id="61116at2759"/>
<dbReference type="InterPro" id="IPR007757">
    <property type="entry name" value="MT-A70-like"/>
</dbReference>
<dbReference type="HOGENOM" id="CLU_027091_3_2_1"/>
<dbReference type="GO" id="GO:0032259">
    <property type="term" value="P:methylation"/>
    <property type="evidence" value="ECO:0007669"/>
    <property type="project" value="InterPro"/>
</dbReference>
<sequence>VKIFGEKYVIPPYCKFLLSDWKQLLQLHTVDANKYDLIVIDPPWKNKSVKRKKSYDTLWEDTLLDLPVTKLVNPGCLIVIWVTNKTRLHAFIENTLVEKWQLQQCVQWHWLKITRGGELICDINSNKKPFETLFIGRYDNSLTNQYSTVPNHRTIISIPCSLHSKKPSLAEILKPYLPEKPECLELFARNLQSNWTSWGNEVLKHQHLEFFDVT</sequence>
<dbReference type="Proteomes" id="UP000030746">
    <property type="component" value="Unassembled WGS sequence"/>
</dbReference>